<dbReference type="InterPro" id="IPR050706">
    <property type="entry name" value="Cyclic-di-GMP_PDE-like"/>
</dbReference>
<dbReference type="SMART" id="SM00052">
    <property type="entry name" value="EAL"/>
    <property type="match status" value="1"/>
</dbReference>
<evidence type="ECO:0000313" key="3">
    <source>
        <dbReference type="Proteomes" id="UP000316882"/>
    </source>
</evidence>
<proteinExistence type="predicted"/>
<dbReference type="InterPro" id="IPR001633">
    <property type="entry name" value="EAL_dom"/>
</dbReference>
<dbReference type="SUPFAM" id="SSF141868">
    <property type="entry name" value="EAL domain-like"/>
    <property type="match status" value="1"/>
</dbReference>
<dbReference type="AlphaFoldDB" id="A0A4Y3PPV8"/>
<evidence type="ECO:0000259" key="1">
    <source>
        <dbReference type="PROSITE" id="PS50883"/>
    </source>
</evidence>
<comment type="caution">
    <text evidence="2">The sequence shown here is derived from an EMBL/GenBank/DDBJ whole genome shotgun (WGS) entry which is preliminary data.</text>
</comment>
<gene>
    <name evidence="2" type="ORF">BPA01_45150</name>
</gene>
<evidence type="ECO:0000313" key="2">
    <source>
        <dbReference type="EMBL" id="GEB34935.1"/>
    </source>
</evidence>
<keyword evidence="3" id="KW-1185">Reference proteome</keyword>
<dbReference type="PANTHER" id="PTHR33121:SF76">
    <property type="entry name" value="SIGNALING PROTEIN"/>
    <property type="match status" value="1"/>
</dbReference>
<dbReference type="CDD" id="cd01948">
    <property type="entry name" value="EAL"/>
    <property type="match status" value="1"/>
</dbReference>
<dbReference type="PANTHER" id="PTHR33121">
    <property type="entry name" value="CYCLIC DI-GMP PHOSPHODIESTERASE PDEF"/>
    <property type="match status" value="1"/>
</dbReference>
<dbReference type="RefSeq" id="WP_122966828.1">
    <property type="nucleotide sequence ID" value="NZ_BJMH01000030.1"/>
</dbReference>
<dbReference type="EMBL" id="BJMH01000030">
    <property type="protein sequence ID" value="GEB34935.1"/>
    <property type="molecule type" value="Genomic_DNA"/>
</dbReference>
<dbReference type="Pfam" id="PF00563">
    <property type="entry name" value="EAL"/>
    <property type="match status" value="1"/>
</dbReference>
<dbReference type="InterPro" id="IPR035919">
    <property type="entry name" value="EAL_sf"/>
</dbReference>
<protein>
    <recommendedName>
        <fullName evidence="1">EAL domain-containing protein</fullName>
    </recommendedName>
</protein>
<dbReference type="PROSITE" id="PS50883">
    <property type="entry name" value="EAL"/>
    <property type="match status" value="1"/>
</dbReference>
<dbReference type="Gene3D" id="3.20.20.450">
    <property type="entry name" value="EAL domain"/>
    <property type="match status" value="1"/>
</dbReference>
<organism evidence="2 3">
    <name type="scientific">Brevibacillus parabrevis</name>
    <dbReference type="NCBI Taxonomy" id="54914"/>
    <lineage>
        <taxon>Bacteria</taxon>
        <taxon>Bacillati</taxon>
        <taxon>Bacillota</taxon>
        <taxon>Bacilli</taxon>
        <taxon>Bacillales</taxon>
        <taxon>Paenibacillaceae</taxon>
        <taxon>Brevibacillus</taxon>
    </lineage>
</organism>
<dbReference type="Proteomes" id="UP000316882">
    <property type="component" value="Unassembled WGS sequence"/>
</dbReference>
<dbReference type="GO" id="GO:0071111">
    <property type="term" value="F:cyclic-guanylate-specific phosphodiesterase activity"/>
    <property type="evidence" value="ECO:0007669"/>
    <property type="project" value="InterPro"/>
</dbReference>
<feature type="domain" description="EAL" evidence="1">
    <location>
        <begin position="1"/>
        <end position="246"/>
    </location>
</feature>
<dbReference type="STRING" id="54914.AV540_03265"/>
<accession>A0A4Y3PPV8</accession>
<name>A0A4Y3PPV8_BREPA</name>
<reference evidence="2 3" key="1">
    <citation type="submission" date="2019-06" db="EMBL/GenBank/DDBJ databases">
        <title>Whole genome shotgun sequence of Brevibacillus parabrevis NBRC 12334.</title>
        <authorList>
            <person name="Hosoyama A."/>
            <person name="Uohara A."/>
            <person name="Ohji S."/>
            <person name="Ichikawa N."/>
        </authorList>
    </citation>
    <scope>NUCLEOTIDE SEQUENCE [LARGE SCALE GENOMIC DNA]</scope>
    <source>
        <strain evidence="2 3">NBRC 12334</strain>
    </source>
</reference>
<sequence>MAESMKPSTYYAAYQPLVELANGQCFGYEALLRCASKQSPEQLFQAARQAGQLYELDTAAMRGAVSSYFAEMPAGRNAPYLFVNLFPSTLLNPLFPPFLDELLAAFPGIARRIVLEINEAAEEDKMWDVRLLGQKIRELRAYGFLIALDDVGSGAASLRKIVEYEPDVVKLDRYFGSQLAHHPNKQKLVSLFVDFCLGQSQLVLEGLEELDDLAAAKALGVPVGQGFLLGRPRSLDQAEMIGSNAAV</sequence>